<evidence type="ECO:0000313" key="4">
    <source>
        <dbReference type="Proteomes" id="UP001629462"/>
    </source>
</evidence>
<evidence type="ECO:0000256" key="1">
    <source>
        <dbReference type="SAM" id="MobiDB-lite"/>
    </source>
</evidence>
<dbReference type="Proteomes" id="UP001629462">
    <property type="component" value="Unassembled WGS sequence"/>
</dbReference>
<keyword evidence="2" id="KW-0732">Signal</keyword>
<feature type="region of interest" description="Disordered" evidence="1">
    <location>
        <begin position="21"/>
        <end position="85"/>
    </location>
</feature>
<dbReference type="RefSeq" id="WP_250486876.1">
    <property type="nucleotide sequence ID" value="NZ_JAQQDB010000001.1"/>
</dbReference>
<protein>
    <recommendedName>
        <fullName evidence="5">Lipoprotein</fullName>
    </recommendedName>
</protein>
<reference evidence="3 4" key="1">
    <citation type="journal article" date="2024" name="Chem. Sci.">
        <title>Discovery of megapolipeptins by genome mining of a Burkholderiales bacteria collection.</title>
        <authorList>
            <person name="Paulo B.S."/>
            <person name="Recchia M.J.J."/>
            <person name="Lee S."/>
            <person name="Fergusson C.H."/>
            <person name="Romanowski S.B."/>
            <person name="Hernandez A."/>
            <person name="Krull N."/>
            <person name="Liu D.Y."/>
            <person name="Cavanagh H."/>
            <person name="Bos A."/>
            <person name="Gray C.A."/>
            <person name="Murphy B.T."/>
            <person name="Linington R.G."/>
            <person name="Eustaquio A.S."/>
        </authorList>
    </citation>
    <scope>NUCLEOTIDE SEQUENCE [LARGE SCALE GENOMIC DNA]</scope>
    <source>
        <strain evidence="3 4">RL17-374-BIF-D</strain>
    </source>
</reference>
<feature type="signal peptide" evidence="2">
    <location>
        <begin position="1"/>
        <end position="21"/>
    </location>
</feature>
<sequence>MSKKILAAGAAFVICSTLANAQPQQNPKPPRQAGASAAHSDTQGWTPGAPLPPSRKANTHRPASGAGKSSFFHKKQKPASAVDAN</sequence>
<accession>A0ABW9CD70</accession>
<comment type="caution">
    <text evidence="3">The sequence shown here is derived from an EMBL/GenBank/DDBJ whole genome shotgun (WGS) entry which is preliminary data.</text>
</comment>
<gene>
    <name evidence="3" type="ORF">PQR08_00590</name>
</gene>
<evidence type="ECO:0000313" key="3">
    <source>
        <dbReference type="EMBL" id="MFM0515897.1"/>
    </source>
</evidence>
<name>A0ABW9CD70_9BURK</name>
<dbReference type="EMBL" id="JAQQDB010000001">
    <property type="protein sequence ID" value="MFM0515897.1"/>
    <property type="molecule type" value="Genomic_DNA"/>
</dbReference>
<proteinExistence type="predicted"/>
<keyword evidence="4" id="KW-1185">Reference proteome</keyword>
<organism evidence="3 4">
    <name type="scientific">Caballeronia jiangsuensis</name>
    <dbReference type="NCBI Taxonomy" id="1458357"/>
    <lineage>
        <taxon>Bacteria</taxon>
        <taxon>Pseudomonadati</taxon>
        <taxon>Pseudomonadota</taxon>
        <taxon>Betaproteobacteria</taxon>
        <taxon>Burkholderiales</taxon>
        <taxon>Burkholderiaceae</taxon>
        <taxon>Caballeronia</taxon>
    </lineage>
</organism>
<evidence type="ECO:0008006" key="5">
    <source>
        <dbReference type="Google" id="ProtNLM"/>
    </source>
</evidence>
<evidence type="ECO:0000256" key="2">
    <source>
        <dbReference type="SAM" id="SignalP"/>
    </source>
</evidence>
<feature type="chain" id="PRO_5046010070" description="Lipoprotein" evidence="2">
    <location>
        <begin position="22"/>
        <end position="85"/>
    </location>
</feature>